<dbReference type="SMART" id="SM00421">
    <property type="entry name" value="HTH_LUXR"/>
    <property type="match status" value="1"/>
</dbReference>
<evidence type="ECO:0000313" key="2">
    <source>
        <dbReference type="EMBL" id="SFN29053.1"/>
    </source>
</evidence>
<sequence length="904" mass="95583">MVTPHRPVQVSKREAEVLAALAERLSNVQIAGRFHISVRTVESHISSLLRKYGVADRWELAEEARRGTPPPGHVAGLPAARTAFFGRAEEIATVLALLEKERLVTLLGTGGVGKTRLAAVAAEAAAPAFPLGGAFVDLVPVGEALVTQAVASALGVTQRPGRSLDDIIARRLARGRTLLVLDNCEHLLDAAAGFVERLLTACPTVTVLATARERIGVQGERTVPVRPLPVDSDAERLFLDRAAAADPGFTAARADVAEICRRLDGMPLAIELAAARAASLGTTGLLAALDDVLRLLTGGRGPVERHRSLRGVIRWSHDLLTDDEKMLFECLSVFVSGFDLAAVGALVPDLGAGTAADLLGRLVDKSLVVRTAEGRWRMLETVRAFAAERLAAGAAHEAVRRRYLRWAADTAAELEALLDGDWRDRFDAVAADLRAALADAPPGRADVPHRLARSLGHLTYARRFLAEAPGHYQEAARRAPAPDEAALDLRDAADAAHALIETGRAFDLLLESAEQSRRAGDGDGEAVTLAFAVVTAERHPSGFDTEIPHERLRDLLARAVAAGNARDRIVAAHVAAARAWNHGAEKVTPDPSLAEEALAFARTTGDPVLLSAALDASGIAALTTGRFREAHRIATERLGLLPAMPRDVPSSAPEITDTYHMATACAVAAGDLRAALSAAGLAASDDLIGTRSPVAMSTLVQALVLMGDLDGALSRAATLWDVCEHAGSPLAWMAPSVAAVALAHGLLGDEDGLPLWRARAMRIAGDARSRYLASYAAFVDARTALRSARSRDAPALVEQAFAAFPPQDWYRGYARAAGAELAVAAGLPDAPSRLAAASDAAAENAWAAACLTRASGRLHRDIGELTDAARRFERIGARHERACTLALIREQTESPSPSNRPSAR</sequence>
<protein>
    <submittedName>
        <fullName evidence="2">Predicted ATPase</fullName>
    </submittedName>
</protein>
<feature type="domain" description="HTH luxR-type" evidence="1">
    <location>
        <begin position="3"/>
        <end position="68"/>
    </location>
</feature>
<proteinExistence type="predicted"/>
<organism evidence="2 3">
    <name type="scientific">Actinomadura madurae</name>
    <dbReference type="NCBI Taxonomy" id="1993"/>
    <lineage>
        <taxon>Bacteria</taxon>
        <taxon>Bacillati</taxon>
        <taxon>Actinomycetota</taxon>
        <taxon>Actinomycetes</taxon>
        <taxon>Streptosporangiales</taxon>
        <taxon>Thermomonosporaceae</taxon>
        <taxon>Actinomadura</taxon>
    </lineage>
</organism>
<dbReference type="Pfam" id="PF20703">
    <property type="entry name" value="nSTAND1"/>
    <property type="match status" value="1"/>
</dbReference>
<name>A0A1I4XUJ0_9ACTN</name>
<dbReference type="InParanoid" id="A0A1I4XUJ0"/>
<dbReference type="eggNOG" id="COG3903">
    <property type="taxonomic scope" value="Bacteria"/>
</dbReference>
<keyword evidence="3" id="KW-1185">Reference proteome</keyword>
<dbReference type="eggNOG" id="COG2197">
    <property type="taxonomic scope" value="Bacteria"/>
</dbReference>
<dbReference type="STRING" id="1993.SAMN04489713_1011010"/>
<dbReference type="InterPro" id="IPR049052">
    <property type="entry name" value="nSTAND1"/>
</dbReference>
<dbReference type="PRINTS" id="PR00364">
    <property type="entry name" value="DISEASERSIST"/>
</dbReference>
<dbReference type="Pfam" id="PF00196">
    <property type="entry name" value="GerE"/>
    <property type="match status" value="1"/>
</dbReference>
<accession>A0A1I4XUJ0</accession>
<dbReference type="Proteomes" id="UP000183413">
    <property type="component" value="Unassembled WGS sequence"/>
</dbReference>
<evidence type="ECO:0000259" key="1">
    <source>
        <dbReference type="PROSITE" id="PS50043"/>
    </source>
</evidence>
<dbReference type="PROSITE" id="PS50043">
    <property type="entry name" value="HTH_LUXR_2"/>
    <property type="match status" value="1"/>
</dbReference>
<dbReference type="InterPro" id="IPR000792">
    <property type="entry name" value="Tscrpt_reg_LuxR_C"/>
</dbReference>
<dbReference type="AlphaFoldDB" id="A0A1I4XUJ0"/>
<dbReference type="PANTHER" id="PTHR47691:SF3">
    <property type="entry name" value="HTH-TYPE TRANSCRIPTIONAL REGULATOR RV0890C-RELATED"/>
    <property type="match status" value="1"/>
</dbReference>
<evidence type="ECO:0000313" key="3">
    <source>
        <dbReference type="Proteomes" id="UP000183413"/>
    </source>
</evidence>
<dbReference type="GO" id="GO:0006355">
    <property type="term" value="P:regulation of DNA-templated transcription"/>
    <property type="evidence" value="ECO:0007669"/>
    <property type="project" value="InterPro"/>
</dbReference>
<dbReference type="EMBL" id="FOVH01000001">
    <property type="protein sequence ID" value="SFN29053.1"/>
    <property type="molecule type" value="Genomic_DNA"/>
</dbReference>
<dbReference type="SUPFAM" id="SSF52540">
    <property type="entry name" value="P-loop containing nucleoside triphosphate hydrolases"/>
    <property type="match status" value="1"/>
</dbReference>
<dbReference type="InterPro" id="IPR027417">
    <property type="entry name" value="P-loop_NTPase"/>
</dbReference>
<dbReference type="InterPro" id="IPR036388">
    <property type="entry name" value="WH-like_DNA-bd_sf"/>
</dbReference>
<dbReference type="CDD" id="cd06170">
    <property type="entry name" value="LuxR_C_like"/>
    <property type="match status" value="1"/>
</dbReference>
<dbReference type="PRINTS" id="PR00038">
    <property type="entry name" value="HTHLUXR"/>
</dbReference>
<dbReference type="InterPro" id="IPR058852">
    <property type="entry name" value="HTH_77"/>
</dbReference>
<dbReference type="GO" id="GO:0003677">
    <property type="term" value="F:DNA binding"/>
    <property type="evidence" value="ECO:0007669"/>
    <property type="project" value="InterPro"/>
</dbReference>
<dbReference type="InterPro" id="IPR016032">
    <property type="entry name" value="Sig_transdc_resp-reg_C-effctor"/>
</dbReference>
<gene>
    <name evidence="2" type="ORF">SAMN04489713_1011010</name>
</gene>
<dbReference type="PANTHER" id="PTHR47691">
    <property type="entry name" value="REGULATOR-RELATED"/>
    <property type="match status" value="1"/>
</dbReference>
<dbReference type="SUPFAM" id="SSF46894">
    <property type="entry name" value="C-terminal effector domain of the bipartite response regulators"/>
    <property type="match status" value="1"/>
</dbReference>
<dbReference type="Gene3D" id="1.10.10.10">
    <property type="entry name" value="Winged helix-like DNA-binding domain superfamily/Winged helix DNA-binding domain"/>
    <property type="match status" value="1"/>
</dbReference>
<dbReference type="Gene3D" id="3.40.50.300">
    <property type="entry name" value="P-loop containing nucleotide triphosphate hydrolases"/>
    <property type="match status" value="1"/>
</dbReference>
<dbReference type="Pfam" id="PF25872">
    <property type="entry name" value="HTH_77"/>
    <property type="match status" value="1"/>
</dbReference>
<reference evidence="2 3" key="1">
    <citation type="submission" date="2016-10" db="EMBL/GenBank/DDBJ databases">
        <authorList>
            <person name="de Groot N.N."/>
        </authorList>
    </citation>
    <scope>NUCLEOTIDE SEQUENCE [LARGE SCALE GENOMIC DNA]</scope>
    <source>
        <strain evidence="2 3">DSM 43067</strain>
    </source>
</reference>